<accession>A0ACC1A5V6</accession>
<protein>
    <submittedName>
        <fullName evidence="1">Uncharacterized protein</fullName>
    </submittedName>
</protein>
<reference evidence="2" key="1">
    <citation type="journal article" date="2023" name="G3 (Bethesda)">
        <title>Genome assembly and association tests identify interacting loci associated with vigor, precocity, and sex in interspecific pistachio rootstocks.</title>
        <authorList>
            <person name="Palmer W."/>
            <person name="Jacygrad E."/>
            <person name="Sagayaradj S."/>
            <person name="Cavanaugh K."/>
            <person name="Han R."/>
            <person name="Bertier L."/>
            <person name="Beede B."/>
            <person name="Kafkas S."/>
            <person name="Golino D."/>
            <person name="Preece J."/>
            <person name="Michelmore R."/>
        </authorList>
    </citation>
    <scope>NUCLEOTIDE SEQUENCE [LARGE SCALE GENOMIC DNA]</scope>
</reference>
<organism evidence="1 2">
    <name type="scientific">Pistacia atlantica</name>
    <dbReference type="NCBI Taxonomy" id="434234"/>
    <lineage>
        <taxon>Eukaryota</taxon>
        <taxon>Viridiplantae</taxon>
        <taxon>Streptophyta</taxon>
        <taxon>Embryophyta</taxon>
        <taxon>Tracheophyta</taxon>
        <taxon>Spermatophyta</taxon>
        <taxon>Magnoliopsida</taxon>
        <taxon>eudicotyledons</taxon>
        <taxon>Gunneridae</taxon>
        <taxon>Pentapetalae</taxon>
        <taxon>rosids</taxon>
        <taxon>malvids</taxon>
        <taxon>Sapindales</taxon>
        <taxon>Anacardiaceae</taxon>
        <taxon>Pistacia</taxon>
    </lineage>
</organism>
<dbReference type="Proteomes" id="UP001164250">
    <property type="component" value="Chromosome 12"/>
</dbReference>
<dbReference type="EMBL" id="CM047908">
    <property type="protein sequence ID" value="KAJ0082638.1"/>
    <property type="molecule type" value="Genomic_DNA"/>
</dbReference>
<evidence type="ECO:0000313" key="1">
    <source>
        <dbReference type="EMBL" id="KAJ0082638.1"/>
    </source>
</evidence>
<proteinExistence type="predicted"/>
<evidence type="ECO:0000313" key="2">
    <source>
        <dbReference type="Proteomes" id="UP001164250"/>
    </source>
</evidence>
<keyword evidence="2" id="KW-1185">Reference proteome</keyword>
<comment type="caution">
    <text evidence="1">The sequence shown here is derived from an EMBL/GenBank/DDBJ whole genome shotgun (WGS) entry which is preliminary data.</text>
</comment>
<name>A0ACC1A5V6_9ROSI</name>
<sequence>MEPLHISYFLNHFSTFKYFFGAHLHIKMQTVEKRLREMMLRREFADAVGKSANVVSVLGGAASEALDLTGFFYGGKPSIVKRKTNQRSRTGRY</sequence>
<gene>
    <name evidence="1" type="ORF">Patl1_10708</name>
</gene>